<evidence type="ECO:0000259" key="2">
    <source>
        <dbReference type="Pfam" id="PF17111"/>
    </source>
</evidence>
<gene>
    <name evidence="3" type="ORF">DBV05_g11241</name>
</gene>
<evidence type="ECO:0000313" key="4">
    <source>
        <dbReference type="Proteomes" id="UP000325902"/>
    </source>
</evidence>
<accession>A0A5N5CXK0</accession>
<feature type="region of interest" description="Disordered" evidence="1">
    <location>
        <begin position="235"/>
        <end position="258"/>
    </location>
</feature>
<sequence length="378" mass="41505">MDAISGGASVLAFIGLALKSTESVYKTISGIRDAPEKVQRLSSAVADLQSILRQLSGLFEPPNAAQSFDEFESTIRKCESDLAFLSKKLSSLQNTAGDRRWKTAWKRIKAILEKEDMQEMWTTVHHHVTVLGVYLGVLQSFSAVRQMQGISALEQAFRTNNDHVISNTQTLGAQAISLSSLDGRLRLFESHSSAAQQTTEQALDALGQKIDSMPSLSQNQFDVIKGMLEQLSIQQERKTDGRQSNSSRPSSIVSEVDENSISDIDSGYSVSSTFSSDLGASSSSILPSITRLCRVVDDKEKTVGSAQAAEIIEDLETLLKMVQDQPPATTGEKRKRDDEAEIAKSDIKRVKGLLNLAYYVKVNNESKFPNLLAPQWLT</sequence>
<dbReference type="Pfam" id="PF17111">
    <property type="entry name" value="PigL_N"/>
    <property type="match status" value="1"/>
</dbReference>
<evidence type="ECO:0000256" key="1">
    <source>
        <dbReference type="SAM" id="MobiDB-lite"/>
    </source>
</evidence>
<keyword evidence="4" id="KW-1185">Reference proteome</keyword>
<dbReference type="OrthoDB" id="3796990at2759"/>
<evidence type="ECO:0000313" key="3">
    <source>
        <dbReference type="EMBL" id="KAB2570099.1"/>
    </source>
</evidence>
<protein>
    <recommendedName>
        <fullName evidence="2">Azaphilone pigments biosynthesis cluster protein L N-terminal domain-containing protein</fullName>
    </recommendedName>
</protein>
<name>A0A5N5CXK0_9PEZI</name>
<feature type="compositionally biased region" description="Polar residues" evidence="1">
    <location>
        <begin position="242"/>
        <end position="254"/>
    </location>
</feature>
<feature type="domain" description="Azaphilone pigments biosynthesis cluster protein L N-terminal" evidence="2">
    <location>
        <begin position="1"/>
        <end position="206"/>
    </location>
</feature>
<dbReference type="AlphaFoldDB" id="A0A5N5CXK0"/>
<dbReference type="InterPro" id="IPR031348">
    <property type="entry name" value="PigL_N"/>
</dbReference>
<dbReference type="Proteomes" id="UP000325902">
    <property type="component" value="Unassembled WGS sequence"/>
</dbReference>
<dbReference type="EMBL" id="VCHE01000152">
    <property type="protein sequence ID" value="KAB2570099.1"/>
    <property type="molecule type" value="Genomic_DNA"/>
</dbReference>
<organism evidence="3 4">
    <name type="scientific">Lasiodiplodia theobromae</name>
    <dbReference type="NCBI Taxonomy" id="45133"/>
    <lineage>
        <taxon>Eukaryota</taxon>
        <taxon>Fungi</taxon>
        <taxon>Dikarya</taxon>
        <taxon>Ascomycota</taxon>
        <taxon>Pezizomycotina</taxon>
        <taxon>Dothideomycetes</taxon>
        <taxon>Dothideomycetes incertae sedis</taxon>
        <taxon>Botryosphaeriales</taxon>
        <taxon>Botryosphaeriaceae</taxon>
        <taxon>Lasiodiplodia</taxon>
    </lineage>
</organism>
<proteinExistence type="predicted"/>
<comment type="caution">
    <text evidence="3">The sequence shown here is derived from an EMBL/GenBank/DDBJ whole genome shotgun (WGS) entry which is preliminary data.</text>
</comment>
<reference evidence="3 4" key="1">
    <citation type="journal article" date="2019" name="Sci. Rep.">
        <title>A multi-omics analysis of the grapevine pathogen Lasiodiplodia theobromae reveals that temperature affects the expression of virulence- and pathogenicity-related genes.</title>
        <authorList>
            <person name="Felix C."/>
            <person name="Meneses R."/>
            <person name="Goncalves M.F.M."/>
            <person name="Tilleman L."/>
            <person name="Duarte A.S."/>
            <person name="Jorrin-Novo J.V."/>
            <person name="Van de Peer Y."/>
            <person name="Deforce D."/>
            <person name="Van Nieuwerburgh F."/>
            <person name="Esteves A.C."/>
            <person name="Alves A."/>
        </authorList>
    </citation>
    <scope>NUCLEOTIDE SEQUENCE [LARGE SCALE GENOMIC DNA]</scope>
    <source>
        <strain evidence="3 4">LA-SOL3</strain>
    </source>
</reference>